<dbReference type="AlphaFoldDB" id="A0A328U821"/>
<reference evidence="1 2" key="1">
    <citation type="submission" date="2018-06" db="EMBL/GenBank/DDBJ databases">
        <title>Paenibacillus montanisoli sp. nov., isolated from mountain area soil.</title>
        <authorList>
            <person name="Wu M."/>
        </authorList>
    </citation>
    <scope>NUCLEOTIDE SEQUENCE [LARGE SCALE GENOMIC DNA]</scope>
    <source>
        <strain evidence="1 2">RA17</strain>
    </source>
</reference>
<evidence type="ECO:0000313" key="2">
    <source>
        <dbReference type="Proteomes" id="UP000249260"/>
    </source>
</evidence>
<gene>
    <name evidence="1" type="ORF">DL346_03475</name>
</gene>
<sequence>MQELRCKVCRKPPCEISEYIVNACLAKISPDEYVRKEELSLNPQTGLFYCTSCFIKIGMPYGKA</sequence>
<evidence type="ECO:0000313" key="1">
    <source>
        <dbReference type="EMBL" id="RAP77551.1"/>
    </source>
</evidence>
<proteinExistence type="predicted"/>
<keyword evidence="2" id="KW-1185">Reference proteome</keyword>
<dbReference type="EMBL" id="QLUW01000001">
    <property type="protein sequence ID" value="RAP77551.1"/>
    <property type="molecule type" value="Genomic_DNA"/>
</dbReference>
<protein>
    <submittedName>
        <fullName evidence="1">Uncharacterized protein</fullName>
    </submittedName>
</protein>
<dbReference type="Proteomes" id="UP000249260">
    <property type="component" value="Unassembled WGS sequence"/>
</dbReference>
<accession>A0A328U821</accession>
<comment type="caution">
    <text evidence="1">The sequence shown here is derived from an EMBL/GenBank/DDBJ whole genome shotgun (WGS) entry which is preliminary data.</text>
</comment>
<name>A0A328U821_9BACL</name>
<organism evidence="1 2">
    <name type="scientific">Paenibacillus montanisoli</name>
    <dbReference type="NCBI Taxonomy" id="2081970"/>
    <lineage>
        <taxon>Bacteria</taxon>
        <taxon>Bacillati</taxon>
        <taxon>Bacillota</taxon>
        <taxon>Bacilli</taxon>
        <taxon>Bacillales</taxon>
        <taxon>Paenibacillaceae</taxon>
        <taxon>Paenibacillus</taxon>
    </lineage>
</organism>